<name>A0A1T4W576_9BACT</name>
<reference evidence="1 2" key="1">
    <citation type="submission" date="2017-02" db="EMBL/GenBank/DDBJ databases">
        <authorList>
            <person name="Peterson S.W."/>
        </authorList>
    </citation>
    <scope>NUCLEOTIDE SEQUENCE [LARGE SCALE GENOMIC DNA]</scope>
    <source>
        <strain evidence="1 2">DSM 18034</strain>
    </source>
</reference>
<dbReference type="EMBL" id="FUYA01000004">
    <property type="protein sequence ID" value="SKA71841.1"/>
    <property type="molecule type" value="Genomic_DNA"/>
</dbReference>
<evidence type="ECO:0000313" key="2">
    <source>
        <dbReference type="Proteomes" id="UP000189733"/>
    </source>
</evidence>
<gene>
    <name evidence="1" type="ORF">SAMN02745702_01564</name>
</gene>
<dbReference type="STRING" id="1121442.SAMN02745702_01564"/>
<keyword evidence="2" id="KW-1185">Reference proteome</keyword>
<dbReference type="AlphaFoldDB" id="A0A1T4W576"/>
<sequence>MDPQGNKTLFIAGPFEFSSLLPEDAHSNGPAHLAKYLTAAYSWLNYSLGYLAPADAQWLQMNDARLPSNWMVGGSRLRTAIKKVKAGRVGFILLPTLPDSQKLVSEDQYTKIQETALKLRQKVSLVVGISPWGYLAEKKFLDSHPPLFDILLGGGKGPGLGGRLTNEKKTLWLRAYSQGRAVSILHVISFPDRKDPHWEWQPGHNIIPDYRPLRDDIPHEPQMVKLLQQHFPNAR</sequence>
<proteinExistence type="predicted"/>
<organism evidence="1 2">
    <name type="scientific">Desulfobaculum bizertense DSM 18034</name>
    <dbReference type="NCBI Taxonomy" id="1121442"/>
    <lineage>
        <taxon>Bacteria</taxon>
        <taxon>Pseudomonadati</taxon>
        <taxon>Thermodesulfobacteriota</taxon>
        <taxon>Desulfovibrionia</taxon>
        <taxon>Desulfovibrionales</taxon>
        <taxon>Desulfovibrionaceae</taxon>
        <taxon>Desulfobaculum</taxon>
    </lineage>
</organism>
<dbReference type="OrthoDB" id="5452986at2"/>
<evidence type="ECO:0000313" key="1">
    <source>
        <dbReference type="EMBL" id="SKA71841.1"/>
    </source>
</evidence>
<dbReference type="Proteomes" id="UP000189733">
    <property type="component" value="Unassembled WGS sequence"/>
</dbReference>
<protein>
    <submittedName>
        <fullName evidence="1">Uncharacterized protein</fullName>
    </submittedName>
</protein>
<accession>A0A1T4W576</accession>